<dbReference type="GeneID" id="62232888"/>
<evidence type="ECO:0000313" key="3">
    <source>
        <dbReference type="EMBL" id="KAF7927732.1"/>
    </source>
</evidence>
<feature type="compositionally biased region" description="Polar residues" evidence="2">
    <location>
        <begin position="417"/>
        <end position="428"/>
    </location>
</feature>
<feature type="coiled-coil region" evidence="1">
    <location>
        <begin position="204"/>
        <end position="231"/>
    </location>
</feature>
<reference evidence="3 4" key="1">
    <citation type="journal article" date="2020" name="Genome Biol. Evol.">
        <title>Comparative genomics of Sclerotiniaceae.</title>
        <authorList>
            <person name="Valero Jimenez C.A."/>
            <person name="Steentjes M."/>
            <person name="Scholten O.E."/>
            <person name="Van Kan J.A.L."/>
        </authorList>
    </citation>
    <scope>NUCLEOTIDE SEQUENCE [LARGE SCALE GENOMIC DNA]</scope>
    <source>
        <strain evidence="3 4">B1</strain>
    </source>
</reference>
<dbReference type="PANTHER" id="PTHR42041:SF1">
    <property type="entry name" value="DNA ENDONUCLEASE ACTIVATOR CTP1 C-TERMINAL DOMAIN-CONTAINING PROTEIN"/>
    <property type="match status" value="1"/>
</dbReference>
<feature type="region of interest" description="Disordered" evidence="2">
    <location>
        <begin position="1"/>
        <end position="57"/>
    </location>
</feature>
<gene>
    <name evidence="3" type="ORF">EAE98_006114</name>
</gene>
<feature type="region of interest" description="Disordered" evidence="2">
    <location>
        <begin position="242"/>
        <end position="263"/>
    </location>
</feature>
<protein>
    <submittedName>
        <fullName evidence="3">Uncharacterized protein</fullName>
    </submittedName>
</protein>
<keyword evidence="4" id="KW-1185">Reference proteome</keyword>
<feature type="coiled-coil region" evidence="1">
    <location>
        <begin position="81"/>
        <end position="115"/>
    </location>
</feature>
<feature type="compositionally biased region" description="Basic and acidic residues" evidence="2">
    <location>
        <begin position="252"/>
        <end position="263"/>
    </location>
</feature>
<evidence type="ECO:0000313" key="4">
    <source>
        <dbReference type="Proteomes" id="UP000783213"/>
    </source>
</evidence>
<sequence>MDSPKKLTENCPPGSPLNQISPERANQQKQWDLPTSPTATEKGSKSSKHSRDSSVNEKIAQFNSLAYQGKQLERKANDAALKRAMVGREEAESEMRRYRDEARILRRQVEEGKERERKVGERLESVMENYGRAKETHSHTQALWEKEIRRARKEGFKSQSVVVKLQEELKSSRDTLRMVQGGLEQEKARSVKREQEAFTAKYQLVEAQEKLTRLQEKIQLVEQERDAFKTIAKNEEIARIAAEGHIPLPQSTKDEFPSPKNDRKSIDAMALASGAGQEELDELRRKLDWEIQRANRALDQVEFLEMESSIHTCEPKSNKRKSTDTQEHREDSTRQSKTQRTSTVFVPSEGIFKSVPEESAAEPVENTSLDTKMQFEQTSGSSTHQRRDVTPSHDPPAAALISDTNTSLLSIFNEPTSPKVTRSLQSPINLPENEDKDETTPEDLNGSTSTTIHHPQTHEHEHHEHDHEHEHEHDHERHHEPAFHTVSTTTRIPLASPSEEQRIEFAPSTPKSLTLPNGRIDPALTATVSREEALAMIRERRGRARSLAEGKMTPRKQMIEGGSRRDISAPATTATPVRGRSQGRS</sequence>
<feature type="compositionally biased region" description="Acidic residues" evidence="2">
    <location>
        <begin position="432"/>
        <end position="441"/>
    </location>
</feature>
<feature type="region of interest" description="Disordered" evidence="2">
    <location>
        <begin position="417"/>
        <end position="479"/>
    </location>
</feature>
<comment type="caution">
    <text evidence="3">The sequence shown here is derived from an EMBL/GenBank/DDBJ whole genome shotgun (WGS) entry which is preliminary data.</text>
</comment>
<feature type="region of interest" description="Disordered" evidence="2">
    <location>
        <begin position="541"/>
        <end position="585"/>
    </location>
</feature>
<organism evidence="3 4">
    <name type="scientific">Botrytis deweyae</name>
    <dbReference type="NCBI Taxonomy" id="2478750"/>
    <lineage>
        <taxon>Eukaryota</taxon>
        <taxon>Fungi</taxon>
        <taxon>Dikarya</taxon>
        <taxon>Ascomycota</taxon>
        <taxon>Pezizomycotina</taxon>
        <taxon>Leotiomycetes</taxon>
        <taxon>Helotiales</taxon>
        <taxon>Sclerotiniaceae</taxon>
        <taxon>Botrytis</taxon>
    </lineage>
</organism>
<dbReference type="RefSeq" id="XP_038810131.1">
    <property type="nucleotide sequence ID" value="XM_038953736.1"/>
</dbReference>
<accession>A0ABQ7ILR0</accession>
<feature type="region of interest" description="Disordered" evidence="2">
    <location>
        <begin position="309"/>
        <end position="400"/>
    </location>
</feature>
<feature type="compositionally biased region" description="Polar residues" evidence="2">
    <location>
        <begin position="445"/>
        <end position="454"/>
    </location>
</feature>
<name>A0ABQ7ILR0_9HELO</name>
<proteinExistence type="predicted"/>
<feature type="compositionally biased region" description="Basic and acidic residues" evidence="2">
    <location>
        <begin position="456"/>
        <end position="479"/>
    </location>
</feature>
<dbReference type="EMBL" id="RCSX01000012">
    <property type="protein sequence ID" value="KAF7927732.1"/>
    <property type="molecule type" value="Genomic_DNA"/>
</dbReference>
<evidence type="ECO:0000256" key="2">
    <source>
        <dbReference type="SAM" id="MobiDB-lite"/>
    </source>
</evidence>
<dbReference type="Proteomes" id="UP000783213">
    <property type="component" value="Unassembled WGS sequence"/>
</dbReference>
<feature type="compositionally biased region" description="Polar residues" evidence="2">
    <location>
        <begin position="16"/>
        <end position="41"/>
    </location>
</feature>
<evidence type="ECO:0000256" key="1">
    <source>
        <dbReference type="SAM" id="Coils"/>
    </source>
</evidence>
<keyword evidence="1" id="KW-0175">Coiled coil</keyword>
<feature type="compositionally biased region" description="Basic and acidic residues" evidence="2">
    <location>
        <begin position="313"/>
        <end position="334"/>
    </location>
</feature>
<dbReference type="PANTHER" id="PTHR42041">
    <property type="entry name" value="DNA ENDONUCLEASE ACTIVATOR CTP1 C-TERMINAL DOMAIN-CONTAINING PROTEIN"/>
    <property type="match status" value="1"/>
</dbReference>
<feature type="compositionally biased region" description="Polar residues" evidence="2">
    <location>
        <begin position="365"/>
        <end position="383"/>
    </location>
</feature>